<sequence>MMRRSPSHHHHHHHLFAHPFSPDGLTVTSSDMRGVPSTGFENGKNVGVGKTLHVLTFLPLCTNKLMNKEVCVLRRTSGYWSLQARLVKSEEETRK</sequence>
<name>A0AAW0UWA8_SCYPA</name>
<evidence type="ECO:0000313" key="2">
    <source>
        <dbReference type="Proteomes" id="UP001487740"/>
    </source>
</evidence>
<gene>
    <name evidence="1" type="ORF">O3P69_000431</name>
</gene>
<evidence type="ECO:0000313" key="1">
    <source>
        <dbReference type="EMBL" id="KAK8403311.1"/>
    </source>
</evidence>
<organism evidence="1 2">
    <name type="scientific">Scylla paramamosain</name>
    <name type="common">Mud crab</name>
    <dbReference type="NCBI Taxonomy" id="85552"/>
    <lineage>
        <taxon>Eukaryota</taxon>
        <taxon>Metazoa</taxon>
        <taxon>Ecdysozoa</taxon>
        <taxon>Arthropoda</taxon>
        <taxon>Crustacea</taxon>
        <taxon>Multicrustacea</taxon>
        <taxon>Malacostraca</taxon>
        <taxon>Eumalacostraca</taxon>
        <taxon>Eucarida</taxon>
        <taxon>Decapoda</taxon>
        <taxon>Pleocyemata</taxon>
        <taxon>Brachyura</taxon>
        <taxon>Eubrachyura</taxon>
        <taxon>Portunoidea</taxon>
        <taxon>Portunidae</taxon>
        <taxon>Portuninae</taxon>
        <taxon>Scylla</taxon>
    </lineage>
</organism>
<proteinExistence type="predicted"/>
<accession>A0AAW0UWA8</accession>
<dbReference type="Proteomes" id="UP001487740">
    <property type="component" value="Unassembled WGS sequence"/>
</dbReference>
<dbReference type="AlphaFoldDB" id="A0AAW0UWA8"/>
<keyword evidence="2" id="KW-1185">Reference proteome</keyword>
<comment type="caution">
    <text evidence="1">The sequence shown here is derived from an EMBL/GenBank/DDBJ whole genome shotgun (WGS) entry which is preliminary data.</text>
</comment>
<reference evidence="1 2" key="1">
    <citation type="submission" date="2023-03" db="EMBL/GenBank/DDBJ databases">
        <title>High-quality genome of Scylla paramamosain provides insights in environmental adaptation.</title>
        <authorList>
            <person name="Zhang L."/>
        </authorList>
    </citation>
    <scope>NUCLEOTIDE SEQUENCE [LARGE SCALE GENOMIC DNA]</scope>
    <source>
        <strain evidence="1">LZ_2023a</strain>
        <tissue evidence="1">Muscle</tissue>
    </source>
</reference>
<protein>
    <submittedName>
        <fullName evidence="1">Uncharacterized protein</fullName>
    </submittedName>
</protein>
<dbReference type="EMBL" id="JARAKH010000006">
    <property type="protein sequence ID" value="KAK8403311.1"/>
    <property type="molecule type" value="Genomic_DNA"/>
</dbReference>